<dbReference type="GO" id="GO:0001671">
    <property type="term" value="F:ATPase activator activity"/>
    <property type="evidence" value="ECO:0007669"/>
    <property type="project" value="InterPro"/>
</dbReference>
<organism evidence="2">
    <name type="scientific">Menopon gallinae</name>
    <name type="common">poultry shaft louse</name>
    <dbReference type="NCBI Taxonomy" id="328185"/>
    <lineage>
        <taxon>Eukaryota</taxon>
        <taxon>Metazoa</taxon>
        <taxon>Ecdysozoa</taxon>
        <taxon>Arthropoda</taxon>
        <taxon>Hexapoda</taxon>
        <taxon>Insecta</taxon>
        <taxon>Pterygota</taxon>
        <taxon>Neoptera</taxon>
        <taxon>Paraneoptera</taxon>
        <taxon>Psocodea</taxon>
        <taxon>Troctomorpha</taxon>
        <taxon>Phthiraptera</taxon>
        <taxon>Amblycera</taxon>
        <taxon>Menoponidae</taxon>
        <taxon>Menopon</taxon>
    </lineage>
</organism>
<dbReference type="GO" id="GO:0005739">
    <property type="term" value="C:mitochondrion"/>
    <property type="evidence" value="ECO:0007669"/>
    <property type="project" value="TreeGrafter"/>
</dbReference>
<dbReference type="InterPro" id="IPR036869">
    <property type="entry name" value="J_dom_sf"/>
</dbReference>
<reference evidence="2" key="1">
    <citation type="journal article" date="2024" name="Gigascience">
        <title>Chromosome-level genome of the poultry shaft louse Menopon gallinae provides insight into the host-switching and adaptive evolution of parasitic lice.</title>
        <authorList>
            <person name="Xu Y."/>
            <person name="Ma L."/>
            <person name="Liu S."/>
            <person name="Liang Y."/>
            <person name="Liu Q."/>
            <person name="He Z."/>
            <person name="Tian L."/>
            <person name="Duan Y."/>
            <person name="Cai W."/>
            <person name="Li H."/>
            <person name="Song F."/>
        </authorList>
    </citation>
    <scope>NUCLEOTIDE SEQUENCE</scope>
    <source>
        <strain evidence="2">Cailab_2023a</strain>
    </source>
</reference>
<dbReference type="EMBL" id="JARGDH010000006">
    <property type="protein sequence ID" value="KAL0265957.1"/>
    <property type="molecule type" value="Genomic_DNA"/>
</dbReference>
<dbReference type="SUPFAM" id="SSF46565">
    <property type="entry name" value="Chaperone J-domain"/>
    <property type="match status" value="1"/>
</dbReference>
<protein>
    <recommendedName>
        <fullName evidence="1">J domain-containing protein</fullName>
    </recommendedName>
</protein>
<dbReference type="InterPro" id="IPR004640">
    <property type="entry name" value="HscB"/>
</dbReference>
<dbReference type="PROSITE" id="PS50076">
    <property type="entry name" value="DNAJ_2"/>
    <property type="match status" value="1"/>
</dbReference>
<feature type="domain" description="J" evidence="1">
    <location>
        <begin position="6"/>
        <end position="69"/>
    </location>
</feature>
<dbReference type="SMART" id="SM00271">
    <property type="entry name" value="DnaJ"/>
    <property type="match status" value="1"/>
</dbReference>
<dbReference type="PANTHER" id="PTHR14021">
    <property type="entry name" value="IRON-SULFUR CLUSTER CO-CHAPERONE PROTEIN HSCB"/>
    <property type="match status" value="1"/>
</dbReference>
<dbReference type="AlphaFoldDB" id="A0AAW2H8E9"/>
<name>A0AAW2H8E9_9NEOP</name>
<comment type="caution">
    <text evidence="2">The sequence shown here is derived from an EMBL/GenBank/DDBJ whole genome shotgun (WGS) entry which is preliminary data.</text>
</comment>
<dbReference type="InterPro" id="IPR001623">
    <property type="entry name" value="DnaJ_domain"/>
</dbReference>
<dbReference type="PANTHER" id="PTHR14021:SF15">
    <property type="entry name" value="IRON-SULFUR CLUSTER CO-CHAPERONE PROTEIN HSCB"/>
    <property type="match status" value="1"/>
</dbReference>
<proteinExistence type="predicted"/>
<accession>A0AAW2H8E9</accession>
<evidence type="ECO:0000259" key="1">
    <source>
        <dbReference type="PROSITE" id="PS50076"/>
    </source>
</evidence>
<gene>
    <name evidence="2" type="ORF">PYX00_011674</name>
</gene>
<evidence type="ECO:0000313" key="2">
    <source>
        <dbReference type="EMBL" id="KAL0265957.1"/>
    </source>
</evidence>
<dbReference type="Gene3D" id="1.10.287.110">
    <property type="entry name" value="DnaJ domain"/>
    <property type="match status" value="1"/>
</dbReference>
<dbReference type="GO" id="GO:0044571">
    <property type="term" value="P:[2Fe-2S] cluster assembly"/>
    <property type="evidence" value="ECO:0007669"/>
    <property type="project" value="InterPro"/>
</dbReference>
<dbReference type="GO" id="GO:0051087">
    <property type="term" value="F:protein-folding chaperone binding"/>
    <property type="evidence" value="ECO:0007669"/>
    <property type="project" value="InterPro"/>
</dbReference>
<dbReference type="CDD" id="cd06257">
    <property type="entry name" value="DnaJ"/>
    <property type="match status" value="1"/>
</dbReference>
<sequence length="128" mass="14968">MLQKASLFSLFGLRPTFHIDKDALRQSYHVLCRQHHPDVSKTGTLLPEINRAYRTLENDLRRAEYMNAAPLPKLDEAFLDEVMTYEDRIQGLGSTVALEGLRAELERRISECYHNYMKPEYLAKWRSP</sequence>